<name>A0A410PUZ1_9FIRM</name>
<evidence type="ECO:0008006" key="4">
    <source>
        <dbReference type="Google" id="ProtNLM"/>
    </source>
</evidence>
<keyword evidence="1" id="KW-1133">Transmembrane helix</keyword>
<keyword evidence="1" id="KW-0472">Membrane</keyword>
<dbReference type="RefSeq" id="WP_128745367.1">
    <property type="nucleotide sequence ID" value="NZ_CP035281.1"/>
</dbReference>
<dbReference type="EMBL" id="CP035281">
    <property type="protein sequence ID" value="QAT42718.1"/>
    <property type="molecule type" value="Genomic_DNA"/>
</dbReference>
<sequence length="255" mass="29332">MKSNQVDDIYNYDDYRLQGKDARNYFMAAGMSLFFVGYIFYFNILVAACTALLAIPLRKTYIQFQIKKRKERLRQQFRDLLYSLASSIAAGRQMAEALMEGSKNLSYIYEEKEPIMIELKYMTRSMEESRVTDEMILKDFAYRSGLEEIIHFADVYSTCRTTGANVNEMIAKAAEVIMDKMTIDREIKAITAQKKAEAKIISSMPVFILVFLNLASPGYLDSLYHTLAGRLIMTAALGTIFISYYIMNKILEVRI</sequence>
<dbReference type="Proteomes" id="UP000287601">
    <property type="component" value="Chromosome"/>
</dbReference>
<proteinExistence type="predicted"/>
<dbReference type="PANTHER" id="PTHR35007:SF1">
    <property type="entry name" value="PILUS ASSEMBLY PROTEIN"/>
    <property type="match status" value="1"/>
</dbReference>
<reference evidence="2 3" key="1">
    <citation type="submission" date="2019-01" db="EMBL/GenBank/DDBJ databases">
        <title>Draft genomes of a novel of Aminipila strains.</title>
        <authorList>
            <person name="Ma S."/>
        </authorList>
    </citation>
    <scope>NUCLEOTIDE SEQUENCE [LARGE SCALE GENOMIC DNA]</scope>
    <source>
        <strain evidence="3">JN-39</strain>
    </source>
</reference>
<dbReference type="KEGG" id="amij:EQM06_05445"/>
<evidence type="ECO:0000313" key="3">
    <source>
        <dbReference type="Proteomes" id="UP000287601"/>
    </source>
</evidence>
<protein>
    <recommendedName>
        <fullName evidence="4">Pilus assembly protein TadB</fullName>
    </recommendedName>
</protein>
<organism evidence="2 3">
    <name type="scientific">Aminipila luticellarii</name>
    <dbReference type="NCBI Taxonomy" id="2507160"/>
    <lineage>
        <taxon>Bacteria</taxon>
        <taxon>Bacillati</taxon>
        <taxon>Bacillota</taxon>
        <taxon>Clostridia</taxon>
        <taxon>Peptostreptococcales</taxon>
        <taxon>Anaerovoracaceae</taxon>
        <taxon>Aminipila</taxon>
    </lineage>
</organism>
<feature type="transmembrane region" description="Helical" evidence="1">
    <location>
        <begin position="25"/>
        <end position="55"/>
    </location>
</feature>
<accession>A0A410PUZ1</accession>
<keyword evidence="3" id="KW-1185">Reference proteome</keyword>
<evidence type="ECO:0000256" key="1">
    <source>
        <dbReference type="SAM" id="Phobius"/>
    </source>
</evidence>
<dbReference type="PANTHER" id="PTHR35007">
    <property type="entry name" value="INTEGRAL MEMBRANE PROTEIN-RELATED"/>
    <property type="match status" value="1"/>
</dbReference>
<feature type="transmembrane region" description="Helical" evidence="1">
    <location>
        <begin position="198"/>
        <end position="215"/>
    </location>
</feature>
<feature type="transmembrane region" description="Helical" evidence="1">
    <location>
        <begin position="227"/>
        <end position="247"/>
    </location>
</feature>
<evidence type="ECO:0000313" key="2">
    <source>
        <dbReference type="EMBL" id="QAT42718.1"/>
    </source>
</evidence>
<keyword evidence="1" id="KW-0812">Transmembrane</keyword>
<dbReference type="OrthoDB" id="9796142at2"/>
<gene>
    <name evidence="2" type="ORF">EQM06_05445</name>
</gene>
<dbReference type="AlphaFoldDB" id="A0A410PUZ1"/>